<gene>
    <name evidence="3" type="ORF">IFM89_000924</name>
</gene>
<protein>
    <submittedName>
        <fullName evidence="3">Uncharacterized protein</fullName>
    </submittedName>
</protein>
<evidence type="ECO:0000256" key="2">
    <source>
        <dbReference type="SAM" id="Phobius"/>
    </source>
</evidence>
<dbReference type="AlphaFoldDB" id="A0A835IJL2"/>
<dbReference type="PANTHER" id="PTHR11206">
    <property type="entry name" value="MULTIDRUG RESISTANCE PROTEIN"/>
    <property type="match status" value="1"/>
</dbReference>
<accession>A0A835IJL2</accession>
<keyword evidence="2" id="KW-0812">Transmembrane</keyword>
<dbReference type="Pfam" id="PF01554">
    <property type="entry name" value="MatE"/>
    <property type="match status" value="1"/>
</dbReference>
<feature type="transmembrane region" description="Helical" evidence="2">
    <location>
        <begin position="128"/>
        <end position="145"/>
    </location>
</feature>
<dbReference type="GO" id="GO:0016020">
    <property type="term" value="C:membrane"/>
    <property type="evidence" value="ECO:0007669"/>
    <property type="project" value="InterPro"/>
</dbReference>
<keyword evidence="2" id="KW-1133">Transmembrane helix</keyword>
<name>A0A835IJL2_9MAGN</name>
<dbReference type="GO" id="GO:0015297">
    <property type="term" value="F:antiporter activity"/>
    <property type="evidence" value="ECO:0007669"/>
    <property type="project" value="InterPro"/>
</dbReference>
<dbReference type="EMBL" id="JADFTS010000002">
    <property type="protein sequence ID" value="KAF9618289.1"/>
    <property type="molecule type" value="Genomic_DNA"/>
</dbReference>
<dbReference type="GO" id="GO:0042910">
    <property type="term" value="F:xenobiotic transmembrane transporter activity"/>
    <property type="evidence" value="ECO:0007669"/>
    <property type="project" value="InterPro"/>
</dbReference>
<feature type="transmembrane region" description="Helical" evidence="2">
    <location>
        <begin position="102"/>
        <end position="122"/>
    </location>
</feature>
<proteinExistence type="inferred from homology"/>
<reference evidence="3 4" key="1">
    <citation type="submission" date="2020-10" db="EMBL/GenBank/DDBJ databases">
        <title>The Coptis chinensis genome and diversification of protoberbering-type alkaloids.</title>
        <authorList>
            <person name="Wang B."/>
            <person name="Shu S."/>
            <person name="Song C."/>
            <person name="Liu Y."/>
        </authorList>
    </citation>
    <scope>NUCLEOTIDE SEQUENCE [LARGE SCALE GENOMIC DNA]</scope>
    <source>
        <strain evidence="3">HL-2020</strain>
        <tissue evidence="3">Leaf</tissue>
    </source>
</reference>
<evidence type="ECO:0000313" key="3">
    <source>
        <dbReference type="EMBL" id="KAF9618289.1"/>
    </source>
</evidence>
<comment type="caution">
    <text evidence="3">The sequence shown here is derived from an EMBL/GenBank/DDBJ whole genome shotgun (WGS) entry which is preliminary data.</text>
</comment>
<sequence length="147" mass="15820">MPSSISFGISTRASNELGANMPCKARRVMVVALLASFLLGFLSMAFTVAVSSTWGKMYSDNIEILSLTSIVLHIIGLCEHFNCPQTTGYSVLKRCARPTVGANINFGAFYILGMPSTILLAFKLGFGFLGLWLGLLVGQSCCLLLKD</sequence>
<evidence type="ECO:0000313" key="4">
    <source>
        <dbReference type="Proteomes" id="UP000631114"/>
    </source>
</evidence>
<keyword evidence="2" id="KW-0472">Membrane</keyword>
<dbReference type="Proteomes" id="UP000631114">
    <property type="component" value="Unassembled WGS sequence"/>
</dbReference>
<keyword evidence="4" id="KW-1185">Reference proteome</keyword>
<comment type="similarity">
    <text evidence="1">Belongs to the multi antimicrobial extrusion (MATE) (TC 2.A.66.1) family.</text>
</comment>
<evidence type="ECO:0000256" key="1">
    <source>
        <dbReference type="ARBA" id="ARBA00010199"/>
    </source>
</evidence>
<dbReference type="InterPro" id="IPR002528">
    <property type="entry name" value="MATE_fam"/>
</dbReference>
<organism evidence="3 4">
    <name type="scientific">Coptis chinensis</name>
    <dbReference type="NCBI Taxonomy" id="261450"/>
    <lineage>
        <taxon>Eukaryota</taxon>
        <taxon>Viridiplantae</taxon>
        <taxon>Streptophyta</taxon>
        <taxon>Embryophyta</taxon>
        <taxon>Tracheophyta</taxon>
        <taxon>Spermatophyta</taxon>
        <taxon>Magnoliopsida</taxon>
        <taxon>Ranunculales</taxon>
        <taxon>Ranunculaceae</taxon>
        <taxon>Coptidoideae</taxon>
        <taxon>Coptis</taxon>
    </lineage>
</organism>
<feature type="transmembrane region" description="Helical" evidence="2">
    <location>
        <begin position="28"/>
        <end position="50"/>
    </location>
</feature>
<dbReference type="OrthoDB" id="2126698at2759"/>